<dbReference type="InterPro" id="IPR009053">
    <property type="entry name" value="Prefoldin"/>
</dbReference>
<dbReference type="InterPro" id="IPR035984">
    <property type="entry name" value="Acyl-CoA-binding_sf"/>
</dbReference>
<dbReference type="GO" id="GO:0000062">
    <property type="term" value="F:fatty-acyl-CoA binding"/>
    <property type="evidence" value="ECO:0007669"/>
    <property type="project" value="InterPro"/>
</dbReference>
<accession>A0A818S056</accession>
<evidence type="ECO:0000313" key="9">
    <source>
        <dbReference type="Proteomes" id="UP000663836"/>
    </source>
</evidence>
<dbReference type="Pfam" id="PF00887">
    <property type="entry name" value="ACBP"/>
    <property type="match status" value="1"/>
</dbReference>
<feature type="transmembrane region" description="Helical" evidence="6">
    <location>
        <begin position="382"/>
        <end position="401"/>
    </location>
</feature>
<evidence type="ECO:0000256" key="1">
    <source>
        <dbReference type="ARBA" id="ARBA00010048"/>
    </source>
</evidence>
<dbReference type="InterPro" id="IPR004127">
    <property type="entry name" value="Prefoldin_subunit_alpha"/>
</dbReference>
<dbReference type="GO" id="GO:0006457">
    <property type="term" value="P:protein folding"/>
    <property type="evidence" value="ECO:0007669"/>
    <property type="project" value="InterPro"/>
</dbReference>
<dbReference type="PANTHER" id="PTHR12409:SF0">
    <property type="entry name" value="PREFOLDIN SUBUNIT 3"/>
    <property type="match status" value="1"/>
</dbReference>
<keyword evidence="3" id="KW-0143">Chaperone</keyword>
<dbReference type="InterPro" id="IPR022408">
    <property type="entry name" value="Acyl-CoA-binding_prot_CS"/>
</dbReference>
<name>A0A818S056_9BILA</name>
<dbReference type="FunFam" id="1.20.80.10:FF:000010">
    <property type="entry name" value="Acyl-CoA-binding domain-containing protein 5"/>
    <property type="match status" value="1"/>
</dbReference>
<proteinExistence type="inferred from homology"/>
<dbReference type="CDD" id="cd23156">
    <property type="entry name" value="Prefoldin_3"/>
    <property type="match status" value="1"/>
</dbReference>
<evidence type="ECO:0000259" key="7">
    <source>
        <dbReference type="PROSITE" id="PS51228"/>
    </source>
</evidence>
<sequence>MASTASLQEKFNAAVKAIQRLPNDGTFQPSNEMKLTFYGLYKQATAGPCKEPRPSVFSYINRAKWDAWDRCRSMTKEAAMAAYIDEIRKILETMPQTNEVLEFTQLIGPFYEFVDDQTEENQPISLLKKKSHHTNIKKKKQNTLGSVVNGTGENNHDEYPMNHTNGPIQTKVSSGNGPAPSSSPSSSSSSISSSDADEFYDDPPDRLSLNPGISNDEMISKDNIQTNEPSSTSNVPSEQPSNSTTRHRPHVYGGQDGLNHPVHRSTRGGNHSNEVHGSSTHSSYRHQNPSDGARNSFSSVASAGGGNGRHPNNNYNKETQRAILAALTKLQRDVNNILERLNRLETSSHFLQQRELSPQLHRSSKSNTLSRWLPLAGLRRRAIAFILLWPFFVFALIRLFLRARIIIRKTFFSIMTSITSGSDSEHLGIPKAVFVEDVDSFMQQPENDSTDAVIRRLDDLNSKYRFMEMNLLQKKKRLRGKLPDIQICLDMVEQLRKYRENGTNMETNFLLAHNLYGKATIPPTDKVCLWLGANVMLEYTMDEAEELLRGNQKTAQTTLEKVDEDLDFLRDQITTTEVNMARLHNWAVKQRQQNKK</sequence>
<feature type="compositionally biased region" description="Low complexity" evidence="5">
    <location>
        <begin position="173"/>
        <end position="194"/>
    </location>
</feature>
<dbReference type="Gene3D" id="1.10.287.370">
    <property type="match status" value="1"/>
</dbReference>
<keyword evidence="6" id="KW-0812">Transmembrane</keyword>
<dbReference type="GO" id="GO:0007021">
    <property type="term" value="P:tubulin complex assembly"/>
    <property type="evidence" value="ECO:0007669"/>
    <property type="project" value="TreeGrafter"/>
</dbReference>
<dbReference type="FunFam" id="1.10.287.370:FF:000001">
    <property type="entry name" value="Prefoldin subunit 3"/>
    <property type="match status" value="1"/>
</dbReference>
<dbReference type="InterPro" id="IPR016655">
    <property type="entry name" value="PFD3"/>
</dbReference>
<evidence type="ECO:0000256" key="6">
    <source>
        <dbReference type="SAM" id="Phobius"/>
    </source>
</evidence>
<feature type="compositionally biased region" description="Polar residues" evidence="5">
    <location>
        <begin position="142"/>
        <end position="153"/>
    </location>
</feature>
<dbReference type="AlphaFoldDB" id="A0A818S056"/>
<keyword evidence="6" id="KW-1133">Transmembrane helix</keyword>
<organism evidence="8 9">
    <name type="scientific">Rotaria sordida</name>
    <dbReference type="NCBI Taxonomy" id="392033"/>
    <lineage>
        <taxon>Eukaryota</taxon>
        <taxon>Metazoa</taxon>
        <taxon>Spiralia</taxon>
        <taxon>Gnathifera</taxon>
        <taxon>Rotifera</taxon>
        <taxon>Eurotatoria</taxon>
        <taxon>Bdelloidea</taxon>
        <taxon>Philodinida</taxon>
        <taxon>Philodinidae</taxon>
        <taxon>Rotaria</taxon>
    </lineage>
</organism>
<evidence type="ECO:0000256" key="2">
    <source>
        <dbReference type="ARBA" id="ARBA00023121"/>
    </source>
</evidence>
<dbReference type="GO" id="GO:0005737">
    <property type="term" value="C:cytoplasm"/>
    <property type="evidence" value="ECO:0007669"/>
    <property type="project" value="UniProtKB-ARBA"/>
</dbReference>
<keyword evidence="2" id="KW-0446">Lipid-binding</keyword>
<dbReference type="GO" id="GO:0007017">
    <property type="term" value="P:microtubule-based process"/>
    <property type="evidence" value="ECO:0007669"/>
    <property type="project" value="TreeGrafter"/>
</dbReference>
<dbReference type="Gene3D" id="1.20.80.10">
    <property type="match status" value="1"/>
</dbReference>
<feature type="coiled-coil region" evidence="4">
    <location>
        <begin position="552"/>
        <end position="579"/>
    </location>
</feature>
<dbReference type="GO" id="GO:0015631">
    <property type="term" value="F:tubulin binding"/>
    <property type="evidence" value="ECO:0007669"/>
    <property type="project" value="TreeGrafter"/>
</dbReference>
<comment type="caution">
    <text evidence="8">The sequence shown here is derived from an EMBL/GenBank/DDBJ whole genome shotgun (WGS) entry which is preliminary data.</text>
</comment>
<evidence type="ECO:0000256" key="5">
    <source>
        <dbReference type="SAM" id="MobiDB-lite"/>
    </source>
</evidence>
<evidence type="ECO:0000313" key="8">
    <source>
        <dbReference type="EMBL" id="CAF3662016.1"/>
    </source>
</evidence>
<dbReference type="SUPFAM" id="SSF46579">
    <property type="entry name" value="Prefoldin"/>
    <property type="match status" value="1"/>
</dbReference>
<dbReference type="PROSITE" id="PS00880">
    <property type="entry name" value="ACB_1"/>
    <property type="match status" value="1"/>
</dbReference>
<dbReference type="PANTHER" id="PTHR12409">
    <property type="entry name" value="PREFOLDIN SUBUNIT 3"/>
    <property type="match status" value="1"/>
</dbReference>
<dbReference type="Pfam" id="PF02996">
    <property type="entry name" value="Prefoldin"/>
    <property type="match status" value="1"/>
</dbReference>
<dbReference type="EMBL" id="CAJOBD010000402">
    <property type="protein sequence ID" value="CAF3662016.1"/>
    <property type="molecule type" value="Genomic_DNA"/>
</dbReference>
<feature type="compositionally biased region" description="Basic residues" evidence="5">
    <location>
        <begin position="127"/>
        <end position="141"/>
    </location>
</feature>
<reference evidence="8" key="1">
    <citation type="submission" date="2021-02" db="EMBL/GenBank/DDBJ databases">
        <authorList>
            <person name="Nowell W R."/>
        </authorList>
    </citation>
    <scope>NUCLEOTIDE SEQUENCE</scope>
</reference>
<comment type="similarity">
    <text evidence="1">Belongs to the prefoldin subunit alpha family.</text>
</comment>
<dbReference type="GO" id="GO:0016272">
    <property type="term" value="C:prefoldin complex"/>
    <property type="evidence" value="ECO:0007669"/>
    <property type="project" value="InterPro"/>
</dbReference>
<gene>
    <name evidence="8" type="ORF">JBS370_LOCUS6971</name>
</gene>
<dbReference type="SUPFAM" id="SSF47027">
    <property type="entry name" value="Acyl-CoA binding protein"/>
    <property type="match status" value="1"/>
</dbReference>
<feature type="region of interest" description="Disordered" evidence="5">
    <location>
        <begin position="126"/>
        <end position="315"/>
    </location>
</feature>
<dbReference type="CDD" id="cd00435">
    <property type="entry name" value="ACBP"/>
    <property type="match status" value="1"/>
</dbReference>
<feature type="domain" description="ACB" evidence="7">
    <location>
        <begin position="7"/>
        <end position="96"/>
    </location>
</feature>
<protein>
    <recommendedName>
        <fullName evidence="7">ACB domain-containing protein</fullName>
    </recommendedName>
</protein>
<evidence type="ECO:0000256" key="3">
    <source>
        <dbReference type="ARBA" id="ARBA00023186"/>
    </source>
</evidence>
<feature type="compositionally biased region" description="Polar residues" evidence="5">
    <location>
        <begin position="222"/>
        <end position="244"/>
    </location>
</feature>
<feature type="compositionally biased region" description="Polar residues" evidence="5">
    <location>
        <begin position="162"/>
        <end position="172"/>
    </location>
</feature>
<keyword evidence="4" id="KW-0175">Coiled coil</keyword>
<feature type="compositionally biased region" description="Polar residues" evidence="5">
    <location>
        <begin position="267"/>
        <end position="301"/>
    </location>
</feature>
<dbReference type="PROSITE" id="PS51228">
    <property type="entry name" value="ACB_2"/>
    <property type="match status" value="1"/>
</dbReference>
<keyword evidence="6" id="KW-0472">Membrane</keyword>
<evidence type="ECO:0000256" key="4">
    <source>
        <dbReference type="SAM" id="Coils"/>
    </source>
</evidence>
<dbReference type="InterPro" id="IPR014352">
    <property type="entry name" value="FERM/acyl-CoA-bd_prot_sf"/>
</dbReference>
<dbReference type="InterPro" id="IPR000582">
    <property type="entry name" value="Acyl-CoA-binding_protein"/>
</dbReference>
<dbReference type="PRINTS" id="PR00689">
    <property type="entry name" value="ACOABINDINGP"/>
</dbReference>
<dbReference type="Proteomes" id="UP000663836">
    <property type="component" value="Unassembled WGS sequence"/>
</dbReference>